<dbReference type="RefSeq" id="WP_209885599.1">
    <property type="nucleotide sequence ID" value="NZ_JAGGMR010000001.1"/>
</dbReference>
<dbReference type="EMBL" id="JAGGMR010000001">
    <property type="protein sequence ID" value="MBP2188376.1"/>
    <property type="molecule type" value="Genomic_DNA"/>
</dbReference>
<keyword evidence="1" id="KW-1133">Transmembrane helix</keyword>
<evidence type="ECO:0000256" key="1">
    <source>
        <dbReference type="SAM" id="Phobius"/>
    </source>
</evidence>
<feature type="transmembrane region" description="Helical" evidence="1">
    <location>
        <begin position="113"/>
        <end position="135"/>
    </location>
</feature>
<comment type="caution">
    <text evidence="2">The sequence shown here is derived from an EMBL/GenBank/DDBJ whole genome shotgun (WGS) entry which is preliminary data.</text>
</comment>
<dbReference type="Proteomes" id="UP001519325">
    <property type="component" value="Unassembled WGS sequence"/>
</dbReference>
<organism evidence="2 3">
    <name type="scientific">Nocardia goodfellowii</name>
    <dbReference type="NCBI Taxonomy" id="882446"/>
    <lineage>
        <taxon>Bacteria</taxon>
        <taxon>Bacillati</taxon>
        <taxon>Actinomycetota</taxon>
        <taxon>Actinomycetes</taxon>
        <taxon>Mycobacteriales</taxon>
        <taxon>Nocardiaceae</taxon>
        <taxon>Nocardia</taxon>
    </lineage>
</organism>
<sequence>MTTTAPTAMSTLMAPGPKLLRLSLRLDAVVTGVNGLAYLALSGPIENLLGLDRTIGIGIGVFLTLYGITVALIGRPAHPSTTAARGVAALNTGWVLLSLAALFVGGLDLTLVGAVWTVMQAGTVGAFAALQFLGIRKAS</sequence>
<keyword evidence="1" id="KW-0812">Transmembrane</keyword>
<name>A0ABS4Q9K4_9NOCA</name>
<evidence type="ECO:0000313" key="2">
    <source>
        <dbReference type="EMBL" id="MBP2188376.1"/>
    </source>
</evidence>
<evidence type="ECO:0008006" key="4">
    <source>
        <dbReference type="Google" id="ProtNLM"/>
    </source>
</evidence>
<evidence type="ECO:0000313" key="3">
    <source>
        <dbReference type="Proteomes" id="UP001519325"/>
    </source>
</evidence>
<keyword evidence="3" id="KW-1185">Reference proteome</keyword>
<accession>A0ABS4Q9K4</accession>
<gene>
    <name evidence="2" type="ORF">BJ987_001277</name>
</gene>
<protein>
    <recommendedName>
        <fullName evidence="4">Integral membrane protein</fullName>
    </recommendedName>
</protein>
<keyword evidence="1" id="KW-0472">Membrane</keyword>
<feature type="transmembrane region" description="Helical" evidence="1">
    <location>
        <begin position="86"/>
        <end position="107"/>
    </location>
</feature>
<feature type="transmembrane region" description="Helical" evidence="1">
    <location>
        <begin position="22"/>
        <end position="41"/>
    </location>
</feature>
<proteinExistence type="predicted"/>
<reference evidence="2 3" key="1">
    <citation type="submission" date="2021-03" db="EMBL/GenBank/DDBJ databases">
        <title>Sequencing the genomes of 1000 actinobacteria strains.</title>
        <authorList>
            <person name="Klenk H.-P."/>
        </authorList>
    </citation>
    <scope>NUCLEOTIDE SEQUENCE [LARGE SCALE GENOMIC DNA]</scope>
    <source>
        <strain evidence="2 3">DSM 45516</strain>
    </source>
</reference>
<feature type="transmembrane region" description="Helical" evidence="1">
    <location>
        <begin position="53"/>
        <end position="74"/>
    </location>
</feature>